<evidence type="ECO:0000256" key="4">
    <source>
        <dbReference type="SAM" id="MobiDB-lite"/>
    </source>
</evidence>
<keyword evidence="2" id="KW-1188">Viral release from host cell</keyword>
<evidence type="ECO:0000256" key="3">
    <source>
        <dbReference type="ARBA" id="ARBA00023219"/>
    </source>
</evidence>
<sequence length="560" mass="62292">MAETAKEQLLKQFGQLENERTSFEPHWRELSDFIKPRGSRFLTSDVNRGDRRNSKIIDPTATLADRTLSSGMMSGITSPARPWFKLATPDPDMMDYGPVKQWCETVQRYMNEMFNRSNLYQSLPQLYASLGTFSTGAMAVLEDDTDIIRTMMFPIGSYYLSNSARGSVDTCFRKFSMTVRQLVMEFGLDKVSTSVKSMWEVGTYEKWVDVIHSVYPNTNRDTGKLDSKNKPYKSVYFEIGGDNDKLLRESGYDEFPIMAPRWEVNGEDVYGSSCPGMIALGQVKALQLEQKRKSQLIDKATNPPMIGPSSLKNQRVSLLPGDITYIDTMGSQDGFKPAYLVQPNTSELLTDIQDTRQVINSAYFVDLFMMLQSINTRSMPVEAVMEMKEEKLLMLGPVLERLNDECLNPLIDRAFSIMARKNMLPPPPEVMQGMPLKVEYISVMAQAQKSIGISSLSQTVGFIGQLAQFKPEALDKLNADEAIDAFSEMSGVSPSVITSQEEVDAIRQQRAEKQQQQEAAAMAMAAAQGAKTLSETQTSDPSALSAISSATTAAGAGARQ</sequence>
<keyword evidence="3" id="KW-0231">Viral genome packaging</keyword>
<organism evidence="5 6">
    <name type="scientific">Scandinavium goeteborgense</name>
    <dbReference type="NCBI Taxonomy" id="1851514"/>
    <lineage>
        <taxon>Bacteria</taxon>
        <taxon>Pseudomonadati</taxon>
        <taxon>Pseudomonadota</taxon>
        <taxon>Gammaproteobacteria</taxon>
        <taxon>Enterobacterales</taxon>
        <taxon>Enterobacteriaceae</taxon>
        <taxon>Scandinavium</taxon>
    </lineage>
</organism>
<evidence type="ECO:0000256" key="2">
    <source>
        <dbReference type="ARBA" id="ARBA00022612"/>
    </source>
</evidence>
<dbReference type="EMBL" id="SNVX01000002">
    <property type="protein sequence ID" value="TDN60774.1"/>
    <property type="molecule type" value="Genomic_DNA"/>
</dbReference>
<dbReference type="Proteomes" id="UP000295530">
    <property type="component" value="Unassembled WGS sequence"/>
</dbReference>
<protein>
    <submittedName>
        <fullName evidence="5">Head-to-tail connecting protein</fullName>
    </submittedName>
</protein>
<name>A0A4R6ENG5_SCAGO</name>
<dbReference type="RefSeq" id="WP_133460535.1">
    <property type="nucleotide sequence ID" value="NZ_SNVX01000002.1"/>
</dbReference>
<feature type="region of interest" description="Disordered" evidence="4">
    <location>
        <begin position="511"/>
        <end position="560"/>
    </location>
</feature>
<dbReference type="Pfam" id="PF12236">
    <property type="entry name" value="Head-tail_con"/>
    <property type="match status" value="1"/>
</dbReference>
<reference evidence="5 6" key="1">
    <citation type="submission" date="2019-03" db="EMBL/GenBank/DDBJ databases">
        <title>Genomic analyses of the natural microbiome of Caenorhabditis elegans.</title>
        <authorList>
            <person name="Samuel B."/>
        </authorList>
    </citation>
    <scope>NUCLEOTIDE SEQUENCE [LARGE SCALE GENOMIC DNA]</scope>
    <source>
        <strain evidence="5 6">BIGb0156</strain>
    </source>
</reference>
<accession>A0A4R6ENG5</accession>
<dbReference type="AlphaFoldDB" id="A0A4R6ENG5"/>
<evidence type="ECO:0000313" key="6">
    <source>
        <dbReference type="Proteomes" id="UP000295530"/>
    </source>
</evidence>
<proteinExistence type="predicted"/>
<evidence type="ECO:0000256" key="1">
    <source>
        <dbReference type="ARBA" id="ARBA00004328"/>
    </source>
</evidence>
<comment type="subcellular location">
    <subcellularLocation>
        <location evidence="1">Virion</location>
    </subcellularLocation>
</comment>
<keyword evidence="6" id="KW-1185">Reference proteome</keyword>
<gene>
    <name evidence="5" type="ORF">EC847_102360</name>
</gene>
<dbReference type="InterPro" id="IPR020991">
    <property type="entry name" value="Connector_podovirus"/>
</dbReference>
<feature type="compositionally biased region" description="Low complexity" evidence="4">
    <location>
        <begin position="542"/>
        <end position="560"/>
    </location>
</feature>
<comment type="caution">
    <text evidence="5">The sequence shown here is derived from an EMBL/GenBank/DDBJ whole genome shotgun (WGS) entry which is preliminary data.</text>
</comment>
<feature type="compositionally biased region" description="Low complexity" evidence="4">
    <location>
        <begin position="516"/>
        <end position="531"/>
    </location>
</feature>
<evidence type="ECO:0000313" key="5">
    <source>
        <dbReference type="EMBL" id="TDN60774.1"/>
    </source>
</evidence>
<dbReference type="OrthoDB" id="1666403at2"/>